<gene>
    <name evidence="3" type="ORF">X975_16905</name>
</gene>
<dbReference type="STRING" id="407821.A0A087TSM2"/>
<keyword evidence="1" id="KW-0853">WD repeat</keyword>
<evidence type="ECO:0000313" key="3">
    <source>
        <dbReference type="EMBL" id="KFM68111.1"/>
    </source>
</evidence>
<keyword evidence="4" id="KW-1185">Reference proteome</keyword>
<dbReference type="SUPFAM" id="SSF50978">
    <property type="entry name" value="WD40 repeat-like"/>
    <property type="match status" value="1"/>
</dbReference>
<name>A0A087TSM2_STEMI</name>
<dbReference type="EMBL" id="KK116555">
    <property type="protein sequence ID" value="KFM68111.1"/>
    <property type="molecule type" value="Genomic_DNA"/>
</dbReference>
<dbReference type="PANTHER" id="PTHR44472:SF1">
    <property type="entry name" value="DDB1 AND CUL4 ASSOCIATED FACTOR 4"/>
    <property type="match status" value="1"/>
</dbReference>
<dbReference type="InterPro" id="IPR052254">
    <property type="entry name" value="CUL4-DDB1_E3_ligase_receptor"/>
</dbReference>
<evidence type="ECO:0000256" key="2">
    <source>
        <dbReference type="ARBA" id="ARBA00022737"/>
    </source>
</evidence>
<dbReference type="Gene3D" id="2.130.10.10">
    <property type="entry name" value="YVTN repeat-like/Quinoprotein amine dehydrogenase"/>
    <property type="match status" value="1"/>
</dbReference>
<feature type="non-terminal residue" evidence="3">
    <location>
        <position position="392"/>
    </location>
</feature>
<sequence>MLALDDELSQDFMLMQSRQWSSGYTTAVTGYSSELHCPTKTKRDEIMRSNQKTLQFNIHSGVYNKLVDFKLPHCLQYRENGMTSKCNLSSQVVSLKLRQLKLVNSSRVDLSDYVSCYYVKGFKRDLVGVWTYHEYSAALLKSVSFQYSKLTSKSDDLLPSISEAFCSDIVNLPSYKVFDLCGLSTGDQDYILYVANSYSRHKNIAHLAPIDVNEWADQPDDVVRRFEHQEILWSCAWNSFKRRFAIGADRCFYLHDYVSFSDKIELPKGQPHSLDFNSNGNLLYCGLHMGELTCFDLRSDDRVPALTVSLCKNISYIKLLSDEQTIIASGFNNVLLNIDLRTKKIVFQYPNHHSLYKKLAFSLDESLNILCAPGEDNITRLWTLNDGKLLHS</sequence>
<protein>
    <submittedName>
        <fullName evidence="3">DDB1-and CUL4-associated factor 4</fullName>
    </submittedName>
</protein>
<accession>A0A087TSM2</accession>
<dbReference type="AlphaFoldDB" id="A0A087TSM2"/>
<evidence type="ECO:0000256" key="1">
    <source>
        <dbReference type="ARBA" id="ARBA00022574"/>
    </source>
</evidence>
<dbReference type="OrthoDB" id="128867at2759"/>
<dbReference type="InterPro" id="IPR036322">
    <property type="entry name" value="WD40_repeat_dom_sf"/>
</dbReference>
<dbReference type="InterPro" id="IPR015943">
    <property type="entry name" value="WD40/YVTN_repeat-like_dom_sf"/>
</dbReference>
<dbReference type="GO" id="GO:0080008">
    <property type="term" value="C:Cul4-RING E3 ubiquitin ligase complex"/>
    <property type="evidence" value="ECO:0007669"/>
    <property type="project" value="TreeGrafter"/>
</dbReference>
<reference evidence="3 4" key="1">
    <citation type="submission" date="2013-11" db="EMBL/GenBank/DDBJ databases">
        <title>Genome sequencing of Stegodyphus mimosarum.</title>
        <authorList>
            <person name="Bechsgaard J."/>
        </authorList>
    </citation>
    <scope>NUCLEOTIDE SEQUENCE [LARGE SCALE GENOMIC DNA]</scope>
</reference>
<dbReference type="PANTHER" id="PTHR44472">
    <property type="entry name" value="DDB1- AND CUL4-ASSOCIATED FACTOR 4-RELATED"/>
    <property type="match status" value="1"/>
</dbReference>
<dbReference type="Pfam" id="PF23761">
    <property type="entry name" value="Beta-prop_DCAF4"/>
    <property type="match status" value="1"/>
</dbReference>
<keyword evidence="2" id="KW-0677">Repeat</keyword>
<dbReference type="OMA" id="NSYSRHK"/>
<organism evidence="3 4">
    <name type="scientific">Stegodyphus mimosarum</name>
    <name type="common">African social velvet spider</name>
    <dbReference type="NCBI Taxonomy" id="407821"/>
    <lineage>
        <taxon>Eukaryota</taxon>
        <taxon>Metazoa</taxon>
        <taxon>Ecdysozoa</taxon>
        <taxon>Arthropoda</taxon>
        <taxon>Chelicerata</taxon>
        <taxon>Arachnida</taxon>
        <taxon>Araneae</taxon>
        <taxon>Araneomorphae</taxon>
        <taxon>Entelegynae</taxon>
        <taxon>Eresoidea</taxon>
        <taxon>Eresidae</taxon>
        <taxon>Stegodyphus</taxon>
    </lineage>
</organism>
<dbReference type="Proteomes" id="UP000054359">
    <property type="component" value="Unassembled WGS sequence"/>
</dbReference>
<proteinExistence type="predicted"/>
<evidence type="ECO:0000313" key="4">
    <source>
        <dbReference type="Proteomes" id="UP000054359"/>
    </source>
</evidence>